<dbReference type="Pfam" id="PF05477">
    <property type="entry name" value="SURF2"/>
    <property type="match status" value="1"/>
</dbReference>
<reference evidence="1" key="3">
    <citation type="submission" date="2015-02" db="UniProtKB">
        <authorList>
            <consortium name="EnsemblProtists"/>
        </authorList>
    </citation>
    <scope>IDENTIFICATION</scope>
    <source>
        <strain evidence="1">DAOM BR144</strain>
    </source>
</reference>
<name>K3WT65_GLOUD</name>
<dbReference type="HOGENOM" id="CLU_076771_1_0_1"/>
<proteinExistence type="predicted"/>
<accession>K3WT65</accession>
<dbReference type="PANTHER" id="PTHR34348">
    <property type="entry name" value="SURFEIT LOCUS PROTEIN 2"/>
    <property type="match status" value="1"/>
</dbReference>
<dbReference type="AlphaFoldDB" id="K3WT65"/>
<dbReference type="InterPro" id="IPR008833">
    <property type="entry name" value="Surf2"/>
</dbReference>
<sequence length="108" mass="12694">MTAPVIDDADVKQLLSEHQFLEAVFTGEGEQQRVRVRCELTQHEMLPRKDAIEAHLKSKKFVKAKEWYCYDYSKYEPFIVAHRRKSKSLFCNVTNTVLNRIPAEVEKH</sequence>
<organism evidence="1 2">
    <name type="scientific">Globisporangium ultimum (strain ATCC 200006 / CBS 805.95 / DAOM BR144)</name>
    <name type="common">Pythium ultimum</name>
    <dbReference type="NCBI Taxonomy" id="431595"/>
    <lineage>
        <taxon>Eukaryota</taxon>
        <taxon>Sar</taxon>
        <taxon>Stramenopiles</taxon>
        <taxon>Oomycota</taxon>
        <taxon>Peronosporomycetes</taxon>
        <taxon>Pythiales</taxon>
        <taxon>Pythiaceae</taxon>
        <taxon>Globisporangium</taxon>
    </lineage>
</organism>
<reference evidence="2" key="2">
    <citation type="submission" date="2010-04" db="EMBL/GenBank/DDBJ databases">
        <authorList>
            <person name="Buell R."/>
            <person name="Hamilton J."/>
            <person name="Hostetler J."/>
        </authorList>
    </citation>
    <scope>NUCLEOTIDE SEQUENCE [LARGE SCALE GENOMIC DNA]</scope>
    <source>
        <strain evidence="2">DAOM:BR144</strain>
    </source>
</reference>
<dbReference type="Proteomes" id="UP000019132">
    <property type="component" value="Unassembled WGS sequence"/>
</dbReference>
<dbReference type="InParanoid" id="K3WT65"/>
<dbReference type="EnsemblProtists" id="PYU1_T008159">
    <property type="protein sequence ID" value="PYU1_T008159"/>
    <property type="gene ID" value="PYU1_G008143"/>
</dbReference>
<keyword evidence="2" id="KW-1185">Reference proteome</keyword>
<dbReference type="eggNOG" id="ENOG502QW1X">
    <property type="taxonomic scope" value="Eukaryota"/>
</dbReference>
<protein>
    <submittedName>
        <fullName evidence="1">Uncharacterized protein</fullName>
    </submittedName>
</protein>
<dbReference type="STRING" id="431595.K3WT65"/>
<evidence type="ECO:0000313" key="1">
    <source>
        <dbReference type="EnsemblProtists" id="PYU1_T008159"/>
    </source>
</evidence>
<reference evidence="2" key="1">
    <citation type="journal article" date="2010" name="Genome Biol.">
        <title>Genome sequence of the necrotrophic plant pathogen Pythium ultimum reveals original pathogenicity mechanisms and effector repertoire.</title>
        <authorList>
            <person name="Levesque C.A."/>
            <person name="Brouwer H."/>
            <person name="Cano L."/>
            <person name="Hamilton J.P."/>
            <person name="Holt C."/>
            <person name="Huitema E."/>
            <person name="Raffaele S."/>
            <person name="Robideau G.P."/>
            <person name="Thines M."/>
            <person name="Win J."/>
            <person name="Zerillo M.M."/>
            <person name="Beakes G.W."/>
            <person name="Boore J.L."/>
            <person name="Busam D."/>
            <person name="Dumas B."/>
            <person name="Ferriera S."/>
            <person name="Fuerstenberg S.I."/>
            <person name="Gachon C.M."/>
            <person name="Gaulin E."/>
            <person name="Govers F."/>
            <person name="Grenville-Briggs L."/>
            <person name="Horner N."/>
            <person name="Hostetler J."/>
            <person name="Jiang R.H."/>
            <person name="Johnson J."/>
            <person name="Krajaejun T."/>
            <person name="Lin H."/>
            <person name="Meijer H.J."/>
            <person name="Moore B."/>
            <person name="Morris P."/>
            <person name="Phuntmart V."/>
            <person name="Puiu D."/>
            <person name="Shetty J."/>
            <person name="Stajich J.E."/>
            <person name="Tripathy S."/>
            <person name="Wawra S."/>
            <person name="van West P."/>
            <person name="Whitty B.R."/>
            <person name="Coutinho P.M."/>
            <person name="Henrissat B."/>
            <person name="Martin F."/>
            <person name="Thomas P.D."/>
            <person name="Tyler B.M."/>
            <person name="De Vries R.P."/>
            <person name="Kamoun S."/>
            <person name="Yandell M."/>
            <person name="Tisserat N."/>
            <person name="Buell C.R."/>
        </authorList>
    </citation>
    <scope>NUCLEOTIDE SEQUENCE</scope>
    <source>
        <strain evidence="2">DAOM:BR144</strain>
    </source>
</reference>
<dbReference type="EMBL" id="GL376619">
    <property type="status" value="NOT_ANNOTATED_CDS"/>
    <property type="molecule type" value="Genomic_DNA"/>
</dbReference>
<dbReference type="PANTHER" id="PTHR34348:SF1">
    <property type="entry name" value="SURFEIT LOCUS PROTEIN 2"/>
    <property type="match status" value="1"/>
</dbReference>
<dbReference type="VEuPathDB" id="FungiDB:PYU1_G008143"/>
<evidence type="ECO:0000313" key="2">
    <source>
        <dbReference type="Proteomes" id="UP000019132"/>
    </source>
</evidence>